<organism evidence="1 2">
    <name type="scientific">Pseudomonas hunanensis</name>
    <dbReference type="NCBI Taxonomy" id="1247546"/>
    <lineage>
        <taxon>Bacteria</taxon>
        <taxon>Pseudomonadati</taxon>
        <taxon>Pseudomonadota</taxon>
        <taxon>Gammaproteobacteria</taxon>
        <taxon>Pseudomonadales</taxon>
        <taxon>Pseudomonadaceae</taxon>
        <taxon>Pseudomonas</taxon>
    </lineage>
</organism>
<reference evidence="1" key="1">
    <citation type="submission" date="2023-07" db="EMBL/GenBank/DDBJ databases">
        <title>Sorghum-associated microbial communities from plants grown in Nebraska, USA.</title>
        <authorList>
            <person name="Schachtman D."/>
        </authorList>
    </citation>
    <scope>NUCLEOTIDE SEQUENCE</scope>
    <source>
        <strain evidence="1">BE56</strain>
    </source>
</reference>
<keyword evidence="2" id="KW-1185">Reference proteome</keyword>
<dbReference type="EMBL" id="JAVDTH010000005">
    <property type="protein sequence ID" value="MDR6711732.1"/>
    <property type="molecule type" value="Genomic_DNA"/>
</dbReference>
<protein>
    <submittedName>
        <fullName evidence="1">Uncharacterized protein</fullName>
    </submittedName>
</protein>
<evidence type="ECO:0000313" key="1">
    <source>
        <dbReference type="EMBL" id="MDR6711732.1"/>
    </source>
</evidence>
<evidence type="ECO:0000313" key="2">
    <source>
        <dbReference type="Proteomes" id="UP001259587"/>
    </source>
</evidence>
<proteinExistence type="predicted"/>
<sequence length="49" mass="5331">MQLHEATQVIEVQGHAAANELLKEGWILLAVVPSAQACPWYVMGKQTVA</sequence>
<comment type="caution">
    <text evidence="1">The sequence shown here is derived from an EMBL/GenBank/DDBJ whole genome shotgun (WGS) entry which is preliminary data.</text>
</comment>
<accession>A0ACC6JZV0</accession>
<name>A0ACC6JZV0_9PSED</name>
<gene>
    <name evidence="1" type="ORF">J2W83_001326</name>
</gene>
<dbReference type="Proteomes" id="UP001259587">
    <property type="component" value="Unassembled WGS sequence"/>
</dbReference>